<sequence length="404" mass="44653">MFRYLTLCLAGLCVMRTAGAQNTVGPAGDAVYFTNGSHYNNAQLLEVTANRVKFTVKRGETLINHNYSRDDVLMAFTQEGNFLVMSDISADIPQADQQLKDFLMAPARKAQTDLMIRRVPLEVLRGNISYESNEVVNYQPVAGGAASISKNELLMIFYRDGKHQVLTDPNELAPILASLRPQLTPETPVPPTPVPVIAPAPPTVAVTPPPAPTRPAKPAVSQPTAPPDAVPADTRASLSESEYVTYRAKAVQRVDQFVSYITVITDKSMSNDDKDRAIDEATRLFMPNATIQVTSANKTAPPRTYNVRTYLTRLKLLPYTYTKVAWTEVQYVKELTQAPDGNYYGIITGQQTFEGYGKADNVTYKDVTQKNVRVKLQPYQKQVEGQKELNWQVFLGNVGVGSSQ</sequence>
<feature type="region of interest" description="Disordered" evidence="1">
    <location>
        <begin position="207"/>
        <end position="236"/>
    </location>
</feature>
<dbReference type="EMBL" id="JAFMYV010000003">
    <property type="protein sequence ID" value="MBO0936704.1"/>
    <property type="molecule type" value="Genomic_DNA"/>
</dbReference>
<dbReference type="Proteomes" id="UP000664034">
    <property type="component" value="Unassembled WGS sequence"/>
</dbReference>
<organism evidence="3 4">
    <name type="scientific">Fibrella rubiginis</name>
    <dbReference type="NCBI Taxonomy" id="2817060"/>
    <lineage>
        <taxon>Bacteria</taxon>
        <taxon>Pseudomonadati</taxon>
        <taxon>Bacteroidota</taxon>
        <taxon>Cytophagia</taxon>
        <taxon>Cytophagales</taxon>
        <taxon>Spirosomataceae</taxon>
        <taxon>Fibrella</taxon>
    </lineage>
</organism>
<proteinExistence type="predicted"/>
<feature type="chain" id="PRO_5036898057" evidence="2">
    <location>
        <begin position="21"/>
        <end position="404"/>
    </location>
</feature>
<dbReference type="AlphaFoldDB" id="A0A939GGB5"/>
<evidence type="ECO:0000313" key="4">
    <source>
        <dbReference type="Proteomes" id="UP000664034"/>
    </source>
</evidence>
<evidence type="ECO:0000313" key="3">
    <source>
        <dbReference type="EMBL" id="MBO0936704.1"/>
    </source>
</evidence>
<reference evidence="3" key="1">
    <citation type="submission" date="2021-03" db="EMBL/GenBank/DDBJ databases">
        <title>Fibrella sp. HMF5335 genome sequencing and assembly.</title>
        <authorList>
            <person name="Kang H."/>
            <person name="Kim H."/>
            <person name="Bae S."/>
            <person name="Joh K."/>
        </authorList>
    </citation>
    <scope>NUCLEOTIDE SEQUENCE</scope>
    <source>
        <strain evidence="3">HMF5335</strain>
    </source>
</reference>
<feature type="signal peptide" evidence="2">
    <location>
        <begin position="1"/>
        <end position="20"/>
    </location>
</feature>
<comment type="caution">
    <text evidence="3">The sequence shown here is derived from an EMBL/GenBank/DDBJ whole genome shotgun (WGS) entry which is preliminary data.</text>
</comment>
<name>A0A939GGB5_9BACT</name>
<keyword evidence="4" id="KW-1185">Reference proteome</keyword>
<accession>A0A939GGB5</accession>
<evidence type="ECO:0000256" key="2">
    <source>
        <dbReference type="SAM" id="SignalP"/>
    </source>
</evidence>
<dbReference type="RefSeq" id="WP_207364251.1">
    <property type="nucleotide sequence ID" value="NZ_JAFMYV010000003.1"/>
</dbReference>
<gene>
    <name evidence="3" type="ORF">J2I47_09125</name>
</gene>
<keyword evidence="2" id="KW-0732">Signal</keyword>
<evidence type="ECO:0000256" key="1">
    <source>
        <dbReference type="SAM" id="MobiDB-lite"/>
    </source>
</evidence>
<protein>
    <submittedName>
        <fullName evidence="3">Uncharacterized protein</fullName>
    </submittedName>
</protein>